<dbReference type="PRINTS" id="PR00153">
    <property type="entry name" value="CSAPPISMRASE"/>
</dbReference>
<dbReference type="InterPro" id="IPR020892">
    <property type="entry name" value="Cyclophilin-type_PPIase_CS"/>
</dbReference>
<dbReference type="Gene3D" id="2.40.100.10">
    <property type="entry name" value="Cyclophilin-like"/>
    <property type="match status" value="1"/>
</dbReference>
<dbReference type="PANTHER" id="PTHR11071:SF561">
    <property type="entry name" value="PEPTIDYL-PROLYL CIS-TRANS ISOMERASE D-RELATED"/>
    <property type="match status" value="1"/>
</dbReference>
<dbReference type="GO" id="GO:0016018">
    <property type="term" value="F:cyclosporin A binding"/>
    <property type="evidence" value="ECO:0007669"/>
    <property type="project" value="TreeGrafter"/>
</dbReference>
<dbReference type="PANTHER" id="PTHR11071">
    <property type="entry name" value="PEPTIDYL-PROLYL CIS-TRANS ISOMERASE"/>
    <property type="match status" value="1"/>
</dbReference>
<proteinExistence type="inferred from homology"/>
<dbReference type="AlphaFoldDB" id="A0A8C0C910"/>
<dbReference type="PROSITE" id="PS50072">
    <property type="entry name" value="CSA_PPIASE_2"/>
    <property type="match status" value="1"/>
</dbReference>
<dbReference type="Pfam" id="PF00160">
    <property type="entry name" value="Pro_isomerase"/>
    <property type="match status" value="1"/>
</dbReference>
<comment type="catalytic activity">
    <reaction evidence="3">
        <text>[protein]-peptidylproline (omega=180) = [protein]-peptidylproline (omega=0)</text>
        <dbReference type="Rhea" id="RHEA:16237"/>
        <dbReference type="Rhea" id="RHEA-COMP:10747"/>
        <dbReference type="Rhea" id="RHEA-COMP:10748"/>
        <dbReference type="ChEBI" id="CHEBI:83833"/>
        <dbReference type="ChEBI" id="CHEBI:83834"/>
        <dbReference type="EC" id="5.2.1.8"/>
    </reaction>
</comment>
<protein>
    <recommendedName>
        <fullName evidence="3">Peptidyl-prolyl cis-trans isomerase</fullName>
        <shortName evidence="3">PPIase</shortName>
        <ecNumber evidence="3">5.2.1.8</ecNumber>
    </recommendedName>
</protein>
<reference evidence="5" key="1">
    <citation type="submission" date="2023-09" db="UniProtKB">
        <authorList>
            <consortium name="Ensembl"/>
        </authorList>
    </citation>
    <scope>IDENTIFICATION</scope>
</reference>
<accession>A0A8C0C910</accession>
<keyword evidence="1 3" id="KW-0697">Rotamase</keyword>
<sequence>TKTFKLNSLNPVAFCREVGRMKMELFADVEPKTAENFRQFCTGQFRKDGVPTGYKGSSFHRVIKDFMIQGGDFVNGDGTGVTSIYRGLFPDENFKLRHSAPGLLSVNVPTGPNNKPKLPVVISQCGEM</sequence>
<evidence type="ECO:0000256" key="1">
    <source>
        <dbReference type="ARBA" id="ARBA00023110"/>
    </source>
</evidence>
<dbReference type="GO" id="GO:0006457">
    <property type="term" value="P:protein folding"/>
    <property type="evidence" value="ECO:0007669"/>
    <property type="project" value="InterPro"/>
</dbReference>
<dbReference type="GO" id="GO:0005737">
    <property type="term" value="C:cytoplasm"/>
    <property type="evidence" value="ECO:0007669"/>
    <property type="project" value="TreeGrafter"/>
</dbReference>
<dbReference type="Ensembl" id="ENSBMST00010003285.1">
    <property type="protein sequence ID" value="ENSBMSP00010002971.1"/>
    <property type="gene ID" value="ENSBMSG00010002229.1"/>
</dbReference>
<dbReference type="EC" id="5.2.1.8" evidence="3"/>
<dbReference type="GO" id="GO:0003755">
    <property type="term" value="F:peptidyl-prolyl cis-trans isomerase activity"/>
    <property type="evidence" value="ECO:0007669"/>
    <property type="project" value="UniProtKB-UniRule"/>
</dbReference>
<dbReference type="InterPro" id="IPR029000">
    <property type="entry name" value="Cyclophilin-like_dom_sf"/>
</dbReference>
<dbReference type="GeneTree" id="ENSGT00940000154721"/>
<comment type="similarity">
    <text evidence="3">Belongs to the cyclophilin-type PPIase family.</text>
</comment>
<evidence type="ECO:0000256" key="2">
    <source>
        <dbReference type="ARBA" id="ARBA00023235"/>
    </source>
</evidence>
<comment type="function">
    <text evidence="3">PPIases accelerate the folding of proteins. It catalyzes the cis-trans isomerization of proline imidic peptide bonds in oligopeptides.</text>
</comment>
<evidence type="ECO:0000256" key="3">
    <source>
        <dbReference type="RuleBase" id="RU363019"/>
    </source>
</evidence>
<dbReference type="InterPro" id="IPR002130">
    <property type="entry name" value="Cyclophilin-type_PPIase_dom"/>
</dbReference>
<feature type="domain" description="PPIase cyclophilin-type" evidence="4">
    <location>
        <begin position="8"/>
        <end position="124"/>
    </location>
</feature>
<organism evidence="5">
    <name type="scientific">Balaenoptera musculus</name>
    <name type="common">Blue whale</name>
    <dbReference type="NCBI Taxonomy" id="9771"/>
    <lineage>
        <taxon>Eukaryota</taxon>
        <taxon>Metazoa</taxon>
        <taxon>Chordata</taxon>
        <taxon>Craniata</taxon>
        <taxon>Vertebrata</taxon>
        <taxon>Euteleostomi</taxon>
        <taxon>Mammalia</taxon>
        <taxon>Eutheria</taxon>
        <taxon>Laurasiatheria</taxon>
        <taxon>Artiodactyla</taxon>
        <taxon>Whippomorpha</taxon>
        <taxon>Cetacea</taxon>
        <taxon>Mysticeti</taxon>
        <taxon>Balaenopteridae</taxon>
        <taxon>Balaenoptera</taxon>
    </lineage>
</organism>
<dbReference type="SUPFAM" id="SSF50891">
    <property type="entry name" value="Cyclophilin-like"/>
    <property type="match status" value="1"/>
</dbReference>
<name>A0A8C0C910_BALMU</name>
<evidence type="ECO:0000259" key="4">
    <source>
        <dbReference type="PROSITE" id="PS50072"/>
    </source>
</evidence>
<evidence type="ECO:0000313" key="5">
    <source>
        <dbReference type="Ensembl" id="ENSBMSP00010002971.1"/>
    </source>
</evidence>
<keyword evidence="2 3" id="KW-0413">Isomerase</keyword>
<dbReference type="PROSITE" id="PS00170">
    <property type="entry name" value="CSA_PPIASE_1"/>
    <property type="match status" value="1"/>
</dbReference>